<keyword evidence="2" id="KW-0472">Membrane</keyword>
<keyword evidence="2" id="KW-0812">Transmembrane</keyword>
<protein>
    <recommendedName>
        <fullName evidence="3">DUF7982 domain-containing protein</fullName>
    </recommendedName>
</protein>
<feature type="domain" description="DUF7982" evidence="3">
    <location>
        <begin position="51"/>
        <end position="268"/>
    </location>
</feature>
<evidence type="ECO:0000313" key="4">
    <source>
        <dbReference type="EMBL" id="KTG11011.1"/>
    </source>
</evidence>
<dbReference type="Pfam" id="PF25939">
    <property type="entry name" value="DUF7982"/>
    <property type="match status" value="1"/>
</dbReference>
<dbReference type="EMBL" id="LOPU01000016">
    <property type="protein sequence ID" value="KTG11011.1"/>
    <property type="molecule type" value="Genomic_DNA"/>
</dbReference>
<keyword evidence="2" id="KW-1133">Transmembrane helix</keyword>
<evidence type="ECO:0000256" key="1">
    <source>
        <dbReference type="SAM" id="MobiDB-lite"/>
    </source>
</evidence>
<gene>
    <name evidence="4" type="ORF">AUR64_07540</name>
</gene>
<feature type="compositionally biased region" description="Basic and acidic residues" evidence="1">
    <location>
        <begin position="1"/>
        <end position="17"/>
    </location>
</feature>
<evidence type="ECO:0000256" key="2">
    <source>
        <dbReference type="SAM" id="Phobius"/>
    </source>
</evidence>
<comment type="caution">
    <text evidence="4">The sequence shown here is derived from an EMBL/GenBank/DDBJ whole genome shotgun (WGS) entry which is preliminary data.</text>
</comment>
<reference evidence="4 5" key="1">
    <citation type="submission" date="2015-12" db="EMBL/GenBank/DDBJ databases">
        <title>Haloprofundus marisrubri gen. nov., sp. nov., an extremely halophilic archaeon isolated from the Discovery deep brine-seawater interface in the Red Sea.</title>
        <authorList>
            <person name="Zhang G."/>
            <person name="Stingl U."/>
            <person name="Rashid M."/>
        </authorList>
    </citation>
    <scope>NUCLEOTIDE SEQUENCE [LARGE SCALE GENOMIC DNA]</scope>
    <source>
        <strain evidence="4 5">SB9</strain>
    </source>
</reference>
<feature type="compositionally biased region" description="Low complexity" evidence="1">
    <location>
        <begin position="18"/>
        <end position="27"/>
    </location>
</feature>
<feature type="region of interest" description="Disordered" evidence="1">
    <location>
        <begin position="1"/>
        <end position="37"/>
    </location>
</feature>
<feature type="transmembrane region" description="Helical" evidence="2">
    <location>
        <begin position="47"/>
        <end position="65"/>
    </location>
</feature>
<dbReference type="InterPro" id="IPR058288">
    <property type="entry name" value="DUF7982"/>
</dbReference>
<proteinExistence type="predicted"/>
<dbReference type="Proteomes" id="UP000054387">
    <property type="component" value="Unassembled WGS sequence"/>
</dbReference>
<organism evidence="4 5">
    <name type="scientific">Haloprofundus marisrubri</name>
    <dbReference type="NCBI Taxonomy" id="1514971"/>
    <lineage>
        <taxon>Archaea</taxon>
        <taxon>Methanobacteriati</taxon>
        <taxon>Methanobacteriota</taxon>
        <taxon>Stenosarchaea group</taxon>
        <taxon>Halobacteria</taxon>
        <taxon>Halobacteriales</taxon>
        <taxon>Haloferacaceae</taxon>
        <taxon>Haloprofundus</taxon>
    </lineage>
</organism>
<dbReference type="RefSeq" id="WP_058580810.1">
    <property type="nucleotide sequence ID" value="NZ_LOPU01000016.1"/>
</dbReference>
<dbReference type="AlphaFoldDB" id="A0A0W1RBV9"/>
<dbReference type="OrthoDB" id="214277at2157"/>
<name>A0A0W1RBV9_9EURY</name>
<keyword evidence="5" id="KW-1185">Reference proteome</keyword>
<feature type="transmembrane region" description="Helical" evidence="2">
    <location>
        <begin position="71"/>
        <end position="91"/>
    </location>
</feature>
<sequence length="291" mass="30568">MTEKQTSDVVERSEQSRRNSSSTSTETDVSVPGLDGAGRVRSRSRRWVVVAGVGAALGLVLAAGGVLTQQWLLAALGAVTLYVAVLTYYLAPETAVSDLVTEGVYGSYVDGHDVVDESARQVYVPSTKMDVGGSDIRLILTGDDASLASASAGNTSVGRRSRPVGAKLLESYLAETNESLAAEPRRLSDQLAEAVVDGFGLADAVEVVDRSDDSTTFRLLGCALTPLTRFDHPTTSFLGTAMASGLGQPVRVDAEPGRPEGSYLVECSVETGDEFARSAEQSARSAEQSLD</sequence>
<evidence type="ECO:0000313" key="5">
    <source>
        <dbReference type="Proteomes" id="UP000054387"/>
    </source>
</evidence>
<evidence type="ECO:0000259" key="3">
    <source>
        <dbReference type="Pfam" id="PF25939"/>
    </source>
</evidence>
<accession>A0A0W1RBV9</accession>